<accession>A0A7S2VD35</accession>
<protein>
    <submittedName>
        <fullName evidence="1">Uncharacterized protein</fullName>
    </submittedName>
</protein>
<dbReference type="EMBL" id="HBHT01005737">
    <property type="protein sequence ID" value="CAD9947582.1"/>
    <property type="molecule type" value="Transcribed_RNA"/>
</dbReference>
<name>A0A7S2VD35_9STRA</name>
<gene>
    <name evidence="1" type="ORF">APAL1065_LOCUS3794</name>
</gene>
<proteinExistence type="predicted"/>
<evidence type="ECO:0000313" key="1">
    <source>
        <dbReference type="EMBL" id="CAD9947582.1"/>
    </source>
</evidence>
<sequence length="100" mass="11204">MSSIHHHDARPTNTSTDRKKGLLWIFSNGYSWHDFVGSSMLLLSGIDPPEYIVRVGLIMSLRRADTWHDGPEGATPSKTTPSCLFVAILAPRSEKRKRAK</sequence>
<organism evidence="1">
    <name type="scientific">Entomoneis paludosa</name>
    <dbReference type="NCBI Taxonomy" id="265537"/>
    <lineage>
        <taxon>Eukaryota</taxon>
        <taxon>Sar</taxon>
        <taxon>Stramenopiles</taxon>
        <taxon>Ochrophyta</taxon>
        <taxon>Bacillariophyta</taxon>
        <taxon>Bacillariophyceae</taxon>
        <taxon>Bacillariophycidae</taxon>
        <taxon>Entomoneidaceae</taxon>
        <taxon>Entomoneis</taxon>
    </lineage>
</organism>
<reference evidence="1" key="1">
    <citation type="submission" date="2021-01" db="EMBL/GenBank/DDBJ databases">
        <authorList>
            <person name="Corre E."/>
            <person name="Pelletier E."/>
            <person name="Niang G."/>
            <person name="Scheremetjew M."/>
            <person name="Finn R."/>
            <person name="Kale V."/>
            <person name="Holt S."/>
            <person name="Cochrane G."/>
            <person name="Meng A."/>
            <person name="Brown T."/>
            <person name="Cohen L."/>
        </authorList>
    </citation>
    <scope>NUCLEOTIDE SEQUENCE</scope>
    <source>
        <strain evidence="1">CCMP125</strain>
    </source>
</reference>
<dbReference type="AlphaFoldDB" id="A0A7S2VD35"/>